<evidence type="ECO:0000313" key="3">
    <source>
        <dbReference type="Proteomes" id="UP000244810"/>
    </source>
</evidence>
<name>A0A2T7UTS0_9RHOB</name>
<feature type="transmembrane region" description="Helical" evidence="1">
    <location>
        <begin position="46"/>
        <end position="65"/>
    </location>
</feature>
<proteinExistence type="predicted"/>
<evidence type="ECO:0000256" key="1">
    <source>
        <dbReference type="SAM" id="Phobius"/>
    </source>
</evidence>
<dbReference type="AlphaFoldDB" id="A0A2T7UTS0"/>
<sequence>MVKALLYLVGWLAVLVASTGIAIRVAGSDAMVRQYAGGSRNLDFTFYLLVVGLIFLALAAILTRLDTLLAQREE</sequence>
<gene>
    <name evidence="2" type="ORF">DDE23_07445</name>
</gene>
<evidence type="ECO:0000313" key="2">
    <source>
        <dbReference type="EMBL" id="PVE47971.1"/>
    </source>
</evidence>
<protein>
    <submittedName>
        <fullName evidence="2">Uncharacterized protein</fullName>
    </submittedName>
</protein>
<organism evidence="2 3">
    <name type="scientific">Pararhodobacter aggregans</name>
    <dbReference type="NCBI Taxonomy" id="404875"/>
    <lineage>
        <taxon>Bacteria</taxon>
        <taxon>Pseudomonadati</taxon>
        <taxon>Pseudomonadota</taxon>
        <taxon>Alphaproteobacteria</taxon>
        <taxon>Rhodobacterales</taxon>
        <taxon>Paracoccaceae</taxon>
        <taxon>Pararhodobacter</taxon>
    </lineage>
</organism>
<comment type="caution">
    <text evidence="2">The sequence shown here is derived from an EMBL/GenBank/DDBJ whole genome shotgun (WGS) entry which is preliminary data.</text>
</comment>
<reference evidence="2 3" key="1">
    <citation type="journal article" date="2011" name="Syst. Appl. Microbiol.">
        <title>Defluviimonas denitrificans gen. nov., sp. nov., and Pararhodobacter aggregans gen. nov., sp. nov., non-phototrophic Rhodobacteraceae from the biofilter of a marine aquaculture.</title>
        <authorList>
            <person name="Foesel B.U."/>
            <person name="Drake H.L."/>
            <person name="Schramm A."/>
        </authorList>
    </citation>
    <scope>NUCLEOTIDE SEQUENCE [LARGE SCALE GENOMIC DNA]</scope>
    <source>
        <strain evidence="2 3">D1-19</strain>
    </source>
</reference>
<accession>A0A2T7UTS0</accession>
<keyword evidence="1" id="KW-0472">Membrane</keyword>
<keyword evidence="1" id="KW-1133">Transmembrane helix</keyword>
<dbReference type="EMBL" id="QDDR01000003">
    <property type="protein sequence ID" value="PVE47971.1"/>
    <property type="molecule type" value="Genomic_DNA"/>
</dbReference>
<keyword evidence="1" id="KW-0812">Transmembrane</keyword>
<dbReference type="Proteomes" id="UP000244810">
    <property type="component" value="Unassembled WGS sequence"/>
</dbReference>
<dbReference type="RefSeq" id="WP_107751344.1">
    <property type="nucleotide sequence ID" value="NZ_QBKF01000004.1"/>
</dbReference>
<keyword evidence="3" id="KW-1185">Reference proteome</keyword>